<sequence>MARNTATKNAPVLPALENLNPALTHYIVIDYGDWAHGSTVLEALQKIPFGKRTRLQNHMQVWHVTPETRLDAAGGFYGHGQNYPVLNESHRTNG</sequence>
<reference evidence="1" key="1">
    <citation type="journal article" date="2021" name="Proc. Natl. Acad. Sci. U.S.A.">
        <title>A Catalog of Tens of Thousands of Viruses from Human Metagenomes Reveals Hidden Associations with Chronic Diseases.</title>
        <authorList>
            <person name="Tisza M.J."/>
            <person name="Buck C.B."/>
        </authorList>
    </citation>
    <scope>NUCLEOTIDE SEQUENCE</scope>
    <source>
        <strain evidence="1">Ctshb19</strain>
    </source>
</reference>
<dbReference type="EMBL" id="BK016086">
    <property type="protein sequence ID" value="DAF93617.1"/>
    <property type="molecule type" value="Genomic_DNA"/>
</dbReference>
<protein>
    <submittedName>
        <fullName evidence="1">Uncharacterized protein</fullName>
    </submittedName>
</protein>
<organism evidence="1">
    <name type="scientific">Myoviridae sp. ctshb19</name>
    <dbReference type="NCBI Taxonomy" id="2825194"/>
    <lineage>
        <taxon>Viruses</taxon>
        <taxon>Duplodnaviria</taxon>
        <taxon>Heunggongvirae</taxon>
        <taxon>Uroviricota</taxon>
        <taxon>Caudoviricetes</taxon>
    </lineage>
</organism>
<evidence type="ECO:0000313" key="1">
    <source>
        <dbReference type="EMBL" id="DAF93617.1"/>
    </source>
</evidence>
<name>A0A8S5UGI8_9CAUD</name>
<proteinExistence type="predicted"/>
<accession>A0A8S5UGI8</accession>